<dbReference type="EMBL" id="BTRK01000006">
    <property type="protein sequence ID" value="GMR57239.1"/>
    <property type="molecule type" value="Genomic_DNA"/>
</dbReference>
<organism evidence="1 2">
    <name type="scientific">Pristionchus mayeri</name>
    <dbReference type="NCBI Taxonomy" id="1317129"/>
    <lineage>
        <taxon>Eukaryota</taxon>
        <taxon>Metazoa</taxon>
        <taxon>Ecdysozoa</taxon>
        <taxon>Nematoda</taxon>
        <taxon>Chromadorea</taxon>
        <taxon>Rhabditida</taxon>
        <taxon>Rhabditina</taxon>
        <taxon>Diplogasteromorpha</taxon>
        <taxon>Diplogasteroidea</taxon>
        <taxon>Neodiplogasteridae</taxon>
        <taxon>Pristionchus</taxon>
    </lineage>
</organism>
<evidence type="ECO:0000313" key="2">
    <source>
        <dbReference type="Proteomes" id="UP001328107"/>
    </source>
</evidence>
<name>A0AAN5IA80_9BILA</name>
<reference evidence="2" key="1">
    <citation type="submission" date="2022-10" db="EMBL/GenBank/DDBJ databases">
        <title>Genome assembly of Pristionchus species.</title>
        <authorList>
            <person name="Yoshida K."/>
            <person name="Sommer R.J."/>
        </authorList>
    </citation>
    <scope>NUCLEOTIDE SEQUENCE [LARGE SCALE GENOMIC DNA]</scope>
    <source>
        <strain evidence="2">RS5460</strain>
    </source>
</reference>
<feature type="non-terminal residue" evidence="1">
    <location>
        <position position="1"/>
    </location>
</feature>
<sequence length="115" mass="12712">SLDMGRFERYGSSLDLKLRVLLKGPNDPIIEQVSGLLSTSINYVKINGFLYSRPLNAEDLSICAQLLRGSIIRSLELIWAVLNDTTVPFIIAMAANIKSIMITRAFFDGPPLSDP</sequence>
<proteinExistence type="predicted"/>
<protein>
    <submittedName>
        <fullName evidence="1">Uncharacterized protein</fullName>
    </submittedName>
</protein>
<gene>
    <name evidence="1" type="ORF">PMAYCL1PPCAC_27434</name>
</gene>
<dbReference type="AlphaFoldDB" id="A0AAN5IA80"/>
<feature type="non-terminal residue" evidence="1">
    <location>
        <position position="115"/>
    </location>
</feature>
<dbReference type="Proteomes" id="UP001328107">
    <property type="component" value="Unassembled WGS sequence"/>
</dbReference>
<accession>A0AAN5IA80</accession>
<comment type="caution">
    <text evidence="1">The sequence shown here is derived from an EMBL/GenBank/DDBJ whole genome shotgun (WGS) entry which is preliminary data.</text>
</comment>
<keyword evidence="2" id="KW-1185">Reference proteome</keyword>
<evidence type="ECO:0000313" key="1">
    <source>
        <dbReference type="EMBL" id="GMR57239.1"/>
    </source>
</evidence>